<dbReference type="RefSeq" id="WP_062612216.1">
    <property type="nucleotide sequence ID" value="NZ_FCOX02000110.1"/>
</dbReference>
<protein>
    <submittedName>
        <fullName evidence="1">Hydrogenase</fullName>
    </submittedName>
</protein>
<dbReference type="InterPro" id="IPR006975">
    <property type="entry name" value="NifQ"/>
</dbReference>
<sequence>MVTASPVEHIEQQLLADACDAGNADTVAFARLIGIRLHAQELRLLGLGSAELAALFARHFPRFKIDIALPIAVISSPHRQFISELRDLLLSHDVTAAVSSDDAHCLAAIVATACQRPDHLWRDLGLSGRDDVSAILARHYPRLVARNVNALRWKKFLAQEVALAHGRPATFAPGCPGCEDFAHCYPDKA</sequence>
<dbReference type="GO" id="GO:0030151">
    <property type="term" value="F:molybdenum ion binding"/>
    <property type="evidence" value="ECO:0007669"/>
    <property type="project" value="InterPro"/>
</dbReference>
<accession>A0A158EHM2</accession>
<dbReference type="EMBL" id="FCOX02000110">
    <property type="protein sequence ID" value="SAL06314.1"/>
    <property type="molecule type" value="Genomic_DNA"/>
</dbReference>
<gene>
    <name evidence="1" type="ORF">AWB78_08002</name>
</gene>
<dbReference type="Pfam" id="PF04891">
    <property type="entry name" value="NifQ"/>
    <property type="match status" value="1"/>
</dbReference>
<dbReference type="OrthoDB" id="192277at2"/>
<dbReference type="Proteomes" id="UP000071859">
    <property type="component" value="Unassembled WGS sequence"/>
</dbReference>
<reference evidence="1" key="1">
    <citation type="submission" date="2016-01" db="EMBL/GenBank/DDBJ databases">
        <authorList>
            <person name="Peeters C."/>
        </authorList>
    </citation>
    <scope>NUCLEOTIDE SEQUENCE</scope>
    <source>
        <strain evidence="1">LMG 29321</strain>
    </source>
</reference>
<keyword evidence="2" id="KW-1185">Reference proteome</keyword>
<dbReference type="GO" id="GO:0009399">
    <property type="term" value="P:nitrogen fixation"/>
    <property type="evidence" value="ECO:0007669"/>
    <property type="project" value="InterPro"/>
</dbReference>
<comment type="caution">
    <text evidence="1">The sequence shown here is derived from an EMBL/GenBank/DDBJ whole genome shotgun (WGS) entry which is preliminary data.</text>
</comment>
<name>A0A158EHM2_9BURK</name>
<evidence type="ECO:0000313" key="2">
    <source>
        <dbReference type="Proteomes" id="UP000071859"/>
    </source>
</evidence>
<evidence type="ECO:0000313" key="1">
    <source>
        <dbReference type="EMBL" id="SAL06314.1"/>
    </source>
</evidence>
<organism evidence="1 2">
    <name type="scientific">Caballeronia calidae</name>
    <dbReference type="NCBI Taxonomy" id="1777139"/>
    <lineage>
        <taxon>Bacteria</taxon>
        <taxon>Pseudomonadati</taxon>
        <taxon>Pseudomonadota</taxon>
        <taxon>Betaproteobacteria</taxon>
        <taxon>Burkholderiales</taxon>
        <taxon>Burkholderiaceae</taxon>
        <taxon>Caballeronia</taxon>
    </lineage>
</organism>
<dbReference type="AlphaFoldDB" id="A0A158EHM2"/>
<proteinExistence type="predicted"/>